<dbReference type="AlphaFoldDB" id="A0A8J7KFY6"/>
<dbReference type="GO" id="GO:0004364">
    <property type="term" value="F:glutathione transferase activity"/>
    <property type="evidence" value="ECO:0007669"/>
    <property type="project" value="TreeGrafter"/>
</dbReference>
<evidence type="ECO:0000313" key="5">
    <source>
        <dbReference type="Proteomes" id="UP000622552"/>
    </source>
</evidence>
<dbReference type="PANTHER" id="PTHR42943:SF2">
    <property type="entry name" value="GLUTATHIONE S-TRANSFERASE KAPPA 1"/>
    <property type="match status" value="1"/>
</dbReference>
<proteinExistence type="inferred from homology"/>
<evidence type="ECO:0000259" key="3">
    <source>
        <dbReference type="Pfam" id="PF01323"/>
    </source>
</evidence>
<name>A0A8J7KFY6_9ACTN</name>
<dbReference type="EC" id="5.99.1.4" evidence="1"/>
<dbReference type="InterPro" id="IPR001853">
    <property type="entry name" value="DSBA-like_thioredoxin_dom"/>
</dbReference>
<dbReference type="InterPro" id="IPR051924">
    <property type="entry name" value="GST_Kappa/NadH"/>
</dbReference>
<dbReference type="Gene3D" id="3.40.30.10">
    <property type="entry name" value="Glutaredoxin"/>
    <property type="match status" value="1"/>
</dbReference>
<dbReference type="SUPFAM" id="SSF52833">
    <property type="entry name" value="Thioredoxin-like"/>
    <property type="match status" value="1"/>
</dbReference>
<dbReference type="GO" id="GO:0004602">
    <property type="term" value="F:glutathione peroxidase activity"/>
    <property type="evidence" value="ECO:0007669"/>
    <property type="project" value="TreeGrafter"/>
</dbReference>
<dbReference type="EMBL" id="JADOUF010000001">
    <property type="protein sequence ID" value="MBG6134329.1"/>
    <property type="molecule type" value="Genomic_DNA"/>
</dbReference>
<feature type="domain" description="DSBA-like thioredoxin" evidence="3">
    <location>
        <begin position="6"/>
        <end position="198"/>
    </location>
</feature>
<sequence>MRQPRFYFSLRSPYSWLAWHDLSTRYPDVADACDWRPFWEPDEHSEQLLTKAGGRFVYTAMSKEKHLYILQDVRRLAAERGLTVAWPADREPVWEVPHLAYLLAERAGRGREFIAAAYRARFGAGRDICDPTVVADLAGELGLDPGELSTAADDPELRAAGTGKLHDLHVDGVFGVPYFVRGYDRYWGVDRLPAFVDLVRGEMATVPTRTDLGELAPVPARTTDWGHAGGCG</sequence>
<dbReference type="GO" id="GO:0018845">
    <property type="term" value="F:2-hydroxychromene-2-carboxylate isomerase activity"/>
    <property type="evidence" value="ECO:0007669"/>
    <property type="project" value="UniProtKB-UniRule"/>
</dbReference>
<feature type="active site" description="Nucleophile" evidence="2">
    <location>
        <position position="12"/>
    </location>
</feature>
<accession>A0A8J7KFY6</accession>
<dbReference type="PIRSF" id="PIRSF006386">
    <property type="entry name" value="HCCAis_GSTk"/>
    <property type="match status" value="1"/>
</dbReference>
<dbReference type="Proteomes" id="UP000622552">
    <property type="component" value="Unassembled WGS sequence"/>
</dbReference>
<dbReference type="GO" id="GO:0006749">
    <property type="term" value="P:glutathione metabolic process"/>
    <property type="evidence" value="ECO:0007669"/>
    <property type="project" value="TreeGrafter"/>
</dbReference>
<dbReference type="Pfam" id="PF01323">
    <property type="entry name" value="DSBA"/>
    <property type="match status" value="1"/>
</dbReference>
<comment type="catalytic activity">
    <reaction evidence="1">
        <text>2-hydroxychromene-2-carboxylate = (3E)-4-(2-hydroxyphenyl)-2-oxobut-3-enoate</text>
        <dbReference type="Rhea" id="RHEA:27401"/>
        <dbReference type="ChEBI" id="CHEBI:59350"/>
        <dbReference type="ChEBI" id="CHEBI:59353"/>
        <dbReference type="EC" id="5.99.1.4"/>
    </reaction>
</comment>
<protein>
    <recommendedName>
        <fullName evidence="1">2-hydroxychromene-2-carboxylate isomerase</fullName>
        <ecNumber evidence="1">5.99.1.4</ecNumber>
    </recommendedName>
</protein>
<reference evidence="4" key="1">
    <citation type="submission" date="2020-11" db="EMBL/GenBank/DDBJ databases">
        <title>Sequencing the genomes of 1000 actinobacteria strains.</title>
        <authorList>
            <person name="Klenk H.-P."/>
        </authorList>
    </citation>
    <scope>NUCLEOTIDE SEQUENCE</scope>
    <source>
        <strain evidence="4">DSM 45356</strain>
    </source>
</reference>
<comment type="caution">
    <text evidence="4">The sequence shown here is derived from an EMBL/GenBank/DDBJ whole genome shotgun (WGS) entry which is preliminary data.</text>
</comment>
<keyword evidence="5" id="KW-1185">Reference proteome</keyword>
<evidence type="ECO:0000256" key="1">
    <source>
        <dbReference type="PIRNR" id="PIRNR006386"/>
    </source>
</evidence>
<comment type="similarity">
    <text evidence="1">Belongs to the GST superfamily. NadH family.</text>
</comment>
<dbReference type="InterPro" id="IPR036249">
    <property type="entry name" value="Thioredoxin-like_sf"/>
</dbReference>
<dbReference type="PANTHER" id="PTHR42943">
    <property type="entry name" value="GLUTATHIONE S-TRANSFERASE KAPPA"/>
    <property type="match status" value="1"/>
</dbReference>
<organism evidence="4 5">
    <name type="scientific">Longispora fulva</name>
    <dbReference type="NCBI Taxonomy" id="619741"/>
    <lineage>
        <taxon>Bacteria</taxon>
        <taxon>Bacillati</taxon>
        <taxon>Actinomycetota</taxon>
        <taxon>Actinomycetes</taxon>
        <taxon>Micromonosporales</taxon>
        <taxon>Micromonosporaceae</taxon>
        <taxon>Longispora</taxon>
    </lineage>
</organism>
<gene>
    <name evidence="4" type="ORF">IW245_000523</name>
</gene>
<dbReference type="InterPro" id="IPR014440">
    <property type="entry name" value="HCCAis_GSTk"/>
</dbReference>
<keyword evidence="1 4" id="KW-0413">Isomerase</keyword>
<evidence type="ECO:0000256" key="2">
    <source>
        <dbReference type="PIRSR" id="PIRSR006386-1"/>
    </source>
</evidence>
<dbReference type="RefSeq" id="WP_197001579.1">
    <property type="nucleotide sequence ID" value="NZ_BONS01000033.1"/>
</dbReference>
<evidence type="ECO:0000313" key="4">
    <source>
        <dbReference type="EMBL" id="MBG6134329.1"/>
    </source>
</evidence>